<evidence type="ECO:0000313" key="2">
    <source>
        <dbReference type="Proteomes" id="UP000053226"/>
    </source>
</evidence>
<gene>
    <name evidence="1" type="ORF">M992_2485</name>
</gene>
<reference evidence="1 2" key="1">
    <citation type="submission" date="2015-07" db="EMBL/GenBank/DDBJ databases">
        <title>ATOL: Assembling a taxonomically balanced genome-scale reconstruction of the evolutionary history of the Enterobacteriaceae.</title>
        <authorList>
            <person name="Plunkett G.III."/>
            <person name="Neeno-Eckwall E.C."/>
            <person name="Glasner J.D."/>
            <person name="Perna N.T."/>
        </authorList>
    </citation>
    <scope>NUCLEOTIDE SEQUENCE [LARGE SCALE GENOMIC DNA]</scope>
    <source>
        <strain evidence="1 2">ATCC 35017</strain>
    </source>
</reference>
<sequence length="54" mass="6415">MKNHVPNKPPFKDVIFIHPIDRDDRYVGDFIEMQEGDTFKVYSDSGILLKEYKK</sequence>
<dbReference type="AlphaFoldDB" id="A0A0N0I984"/>
<dbReference type="Proteomes" id="UP000053226">
    <property type="component" value="Unassembled WGS sequence"/>
</dbReference>
<dbReference type="EMBL" id="LGAA01000026">
    <property type="protein sequence ID" value="KPD01942.1"/>
    <property type="molecule type" value="Genomic_DNA"/>
</dbReference>
<protein>
    <submittedName>
        <fullName evidence="1">Uncharacterized protein</fullName>
    </submittedName>
</protein>
<organism evidence="1 2">
    <name type="scientific">Moellerella wisconsensis ATCC 35017</name>
    <dbReference type="NCBI Taxonomy" id="1354267"/>
    <lineage>
        <taxon>Bacteria</taxon>
        <taxon>Pseudomonadati</taxon>
        <taxon>Pseudomonadota</taxon>
        <taxon>Gammaproteobacteria</taxon>
        <taxon>Enterobacterales</taxon>
        <taxon>Morganellaceae</taxon>
        <taxon>Moellerella</taxon>
    </lineage>
</organism>
<proteinExistence type="predicted"/>
<accession>A0A0N0I984</accession>
<comment type="caution">
    <text evidence="1">The sequence shown here is derived from an EMBL/GenBank/DDBJ whole genome shotgun (WGS) entry which is preliminary data.</text>
</comment>
<evidence type="ECO:0000313" key="1">
    <source>
        <dbReference type="EMBL" id="KPD01942.1"/>
    </source>
</evidence>
<name>A0A0N0I984_9GAMM</name>
<keyword evidence="2" id="KW-1185">Reference proteome</keyword>